<dbReference type="Proteomes" id="UP000027443">
    <property type="component" value="Unassembled WGS sequence"/>
</dbReference>
<organism evidence="2 3">
    <name type="scientific">Streptomyces wadayamensis</name>
    <dbReference type="NCBI Taxonomy" id="141454"/>
    <lineage>
        <taxon>Bacteria</taxon>
        <taxon>Bacillati</taxon>
        <taxon>Actinomycetota</taxon>
        <taxon>Actinomycetes</taxon>
        <taxon>Kitasatosporales</taxon>
        <taxon>Streptomycetaceae</taxon>
        <taxon>Streptomyces</taxon>
    </lineage>
</organism>
<proteinExistence type="predicted"/>
<evidence type="ECO:0000313" key="3">
    <source>
        <dbReference type="Proteomes" id="UP000027443"/>
    </source>
</evidence>
<comment type="caution">
    <text evidence="2">The sequence shown here is derived from an EMBL/GenBank/DDBJ whole genome shotgun (WGS) entry which is preliminary data.</text>
</comment>
<sequence>MYPTTSPSRSASTHWSGEPPARFPGGSSSPCSSHPGARTSIPGRPATCRAYTSSQTFSASRGSARRSTTSSVPSGTVSRTCAVSISALSFNVAIPYPNRP</sequence>
<protein>
    <submittedName>
        <fullName evidence="2">Uncharacterized protein</fullName>
    </submittedName>
</protein>
<gene>
    <name evidence="2" type="ORF">DC60_11155</name>
</gene>
<evidence type="ECO:0000256" key="1">
    <source>
        <dbReference type="SAM" id="MobiDB-lite"/>
    </source>
</evidence>
<accession>A0ABR4SF41</accession>
<dbReference type="EMBL" id="JHDU01000004">
    <property type="protein sequence ID" value="KDR64258.1"/>
    <property type="molecule type" value="Genomic_DNA"/>
</dbReference>
<evidence type="ECO:0000313" key="2">
    <source>
        <dbReference type="EMBL" id="KDR64258.1"/>
    </source>
</evidence>
<feature type="compositionally biased region" description="Polar residues" evidence="1">
    <location>
        <begin position="1"/>
        <end position="15"/>
    </location>
</feature>
<feature type="compositionally biased region" description="Low complexity" evidence="1">
    <location>
        <begin position="24"/>
        <end position="36"/>
    </location>
</feature>
<feature type="region of interest" description="Disordered" evidence="1">
    <location>
        <begin position="1"/>
        <end position="77"/>
    </location>
</feature>
<feature type="compositionally biased region" description="Low complexity" evidence="1">
    <location>
        <begin position="58"/>
        <end position="77"/>
    </location>
</feature>
<reference evidence="2 3" key="1">
    <citation type="submission" date="2014-03" db="EMBL/GenBank/DDBJ databases">
        <title>Genome Sequence of Streptomyces wadayamensis A23 strain, an endophytic actinobacteria from Citrus reticulata.</title>
        <authorList>
            <person name="de Oliveira L.G."/>
            <person name="Tormet G.D."/>
            <person name="Marcon J."/>
            <person name="Samborsky M."/>
            <person name="Araujo W.L."/>
            <person name="de Azevedo J.L."/>
        </authorList>
    </citation>
    <scope>NUCLEOTIDE SEQUENCE [LARGE SCALE GENOMIC DNA]</scope>
    <source>
        <strain evidence="2 3">A23</strain>
    </source>
</reference>
<name>A0ABR4SF41_9ACTN</name>
<keyword evidence="3" id="KW-1185">Reference proteome</keyword>